<protein>
    <recommendedName>
        <fullName evidence="6">DUF4227 family protein</fullName>
    </recommendedName>
</protein>
<evidence type="ECO:0000313" key="3">
    <source>
        <dbReference type="EMBL" id="PLS00285.1"/>
    </source>
</evidence>
<feature type="transmembrane region" description="Helical" evidence="1">
    <location>
        <begin position="12"/>
        <end position="32"/>
    </location>
</feature>
<keyword evidence="1" id="KW-0812">Transmembrane</keyword>
<evidence type="ECO:0000313" key="5">
    <source>
        <dbReference type="Proteomes" id="UP000235114"/>
    </source>
</evidence>
<keyword evidence="5" id="KW-1185">Reference proteome</keyword>
<dbReference type="AlphaFoldDB" id="A0A2N5GRV2"/>
<evidence type="ECO:0000313" key="2">
    <source>
        <dbReference type="EMBL" id="PLR86164.1"/>
    </source>
</evidence>
<dbReference type="Proteomes" id="UP000234951">
    <property type="component" value="Unassembled WGS sequence"/>
</dbReference>
<dbReference type="OrthoDB" id="2691647at2"/>
<comment type="caution">
    <text evidence="2">The sequence shown here is derived from an EMBL/GenBank/DDBJ whole genome shotgun (WGS) entry which is preliminary data.</text>
</comment>
<gene>
    <name evidence="2" type="ORF">CU635_03270</name>
    <name evidence="3" type="ORF">CVD25_04980</name>
</gene>
<evidence type="ECO:0000313" key="4">
    <source>
        <dbReference type="Proteomes" id="UP000234951"/>
    </source>
</evidence>
<evidence type="ECO:0008006" key="6">
    <source>
        <dbReference type="Google" id="ProtNLM"/>
    </source>
</evidence>
<dbReference type="Proteomes" id="UP000235114">
    <property type="component" value="Unassembled WGS sequence"/>
</dbReference>
<keyword evidence="1" id="KW-1133">Transmembrane helix</keyword>
<dbReference type="EMBL" id="PGVA01000004">
    <property type="protein sequence ID" value="PLR86164.1"/>
    <property type="molecule type" value="Genomic_DNA"/>
</dbReference>
<evidence type="ECO:0000256" key="1">
    <source>
        <dbReference type="SAM" id="Phobius"/>
    </source>
</evidence>
<keyword evidence="1" id="KW-0472">Membrane</keyword>
<dbReference type="RefSeq" id="WP_101575828.1">
    <property type="nucleotide sequence ID" value="NZ_PGVA01000004.1"/>
</dbReference>
<reference evidence="2 4" key="1">
    <citation type="submission" date="2017-11" db="EMBL/GenBank/DDBJ databases">
        <title>Comparitive Functional Genomics of Dry Heat Resistant strains isolated from the Viking Spacecraft.</title>
        <authorList>
            <person name="Seuylemezian A."/>
            <person name="Cooper K."/>
            <person name="Vaishampayan P."/>
        </authorList>
    </citation>
    <scope>NUCLEOTIDE SEQUENCE [LARGE SCALE GENOMIC DNA]</scope>
    <source>
        <strain evidence="2 4">M4.6</strain>
    </source>
</reference>
<dbReference type="InterPro" id="IPR025321">
    <property type="entry name" value="DUF4227"/>
</dbReference>
<organism evidence="2 4">
    <name type="scientific">Bacillus canaveralius</name>
    <dbReference type="NCBI Taxonomy" id="1403243"/>
    <lineage>
        <taxon>Bacteria</taxon>
        <taxon>Bacillati</taxon>
        <taxon>Bacillota</taxon>
        <taxon>Bacilli</taxon>
        <taxon>Bacillales</taxon>
        <taxon>Bacillaceae</taxon>
        <taxon>Bacillus</taxon>
    </lineage>
</organism>
<accession>A0A2N5GRV2</accession>
<name>A0A2N5GRV2_9BACI</name>
<dbReference type="EMBL" id="PGVD01000013">
    <property type="protein sequence ID" value="PLS00285.1"/>
    <property type="molecule type" value="Genomic_DNA"/>
</dbReference>
<reference evidence="3 5" key="2">
    <citation type="submission" date="2017-12" db="EMBL/GenBank/DDBJ databases">
        <title>Comparative Functional Genomics of Dry Heat Resistant strains isolated from the Viking Spacecraft.</title>
        <authorList>
            <person name="Seuylemezian A."/>
            <person name="Cooper K."/>
            <person name="Vaishampayan P."/>
        </authorList>
    </citation>
    <scope>NUCLEOTIDE SEQUENCE [LARGE SCALE GENOMIC DNA]</scope>
    <source>
        <strain evidence="3 5">ATCC 29669</strain>
    </source>
</reference>
<proteinExistence type="predicted"/>
<sequence length="75" mass="8940">MKAWIKLGLQTLKVFVLFTGCTIFFYYGIIWLNEEYENYHRYDEPDGAAIKVSASESKEEFSWLDRLKLFYLNGE</sequence>
<dbReference type="Pfam" id="PF14004">
    <property type="entry name" value="DUF4227"/>
    <property type="match status" value="1"/>
</dbReference>